<proteinExistence type="predicted"/>
<evidence type="ECO:0000313" key="2">
    <source>
        <dbReference type="WBParaSite" id="RSKR_0000577100.1"/>
    </source>
</evidence>
<sequence>MARLYAKTIFLTKAIRRDGDILKKNLEKEKFSKITEMINDQKKAKIHHISRWRQRMRNKIRALMRKVSRLEKNVLRRLNTENKVTHNNLDTHMVKHLNETIKKPKLYLKQGRQSHKPIDKFFHHDNPTTAPKFAKVHKKKLNRFRLSQNISKHGLEGMKCQNHHQCNPGLCCHKVKHHKESDPKAICVNHSLGDGLPCKHSCACKSGLQCFAPTRSTISPNQLISPICKEASTADVINGFYENSKETLFDIENSN</sequence>
<accession>A0AC35TYZ0</accession>
<name>A0AC35TYZ0_9BILA</name>
<organism evidence="1 2">
    <name type="scientific">Rhabditophanes sp. KR3021</name>
    <dbReference type="NCBI Taxonomy" id="114890"/>
    <lineage>
        <taxon>Eukaryota</taxon>
        <taxon>Metazoa</taxon>
        <taxon>Ecdysozoa</taxon>
        <taxon>Nematoda</taxon>
        <taxon>Chromadorea</taxon>
        <taxon>Rhabditida</taxon>
        <taxon>Tylenchina</taxon>
        <taxon>Panagrolaimomorpha</taxon>
        <taxon>Strongyloidoidea</taxon>
        <taxon>Alloionematidae</taxon>
        <taxon>Rhabditophanes</taxon>
    </lineage>
</organism>
<protein>
    <submittedName>
        <fullName evidence="2">Uncharacterized protein</fullName>
    </submittedName>
</protein>
<dbReference type="WBParaSite" id="RSKR_0000577100.1">
    <property type="protein sequence ID" value="RSKR_0000577100.1"/>
    <property type="gene ID" value="RSKR_0000577100"/>
</dbReference>
<reference evidence="2" key="1">
    <citation type="submission" date="2016-11" db="UniProtKB">
        <authorList>
            <consortium name="WormBaseParasite"/>
        </authorList>
    </citation>
    <scope>IDENTIFICATION</scope>
    <source>
        <strain evidence="2">KR3021</strain>
    </source>
</reference>
<dbReference type="Proteomes" id="UP000095286">
    <property type="component" value="Unplaced"/>
</dbReference>
<evidence type="ECO:0000313" key="1">
    <source>
        <dbReference type="Proteomes" id="UP000095286"/>
    </source>
</evidence>